<evidence type="ECO:0000313" key="1">
    <source>
        <dbReference type="EMBL" id="PRX50203.1"/>
    </source>
</evidence>
<comment type="caution">
    <text evidence="1">The sequence shown here is derived from an EMBL/GenBank/DDBJ whole genome shotgun (WGS) entry which is preliminary data.</text>
</comment>
<evidence type="ECO:0008006" key="3">
    <source>
        <dbReference type="Google" id="ProtNLM"/>
    </source>
</evidence>
<proteinExistence type="predicted"/>
<reference evidence="1 2" key="1">
    <citation type="submission" date="2018-03" db="EMBL/GenBank/DDBJ databases">
        <title>Genomic Encyclopedia of Type Strains, Phase III (KMG-III): the genomes of soil and plant-associated and newly described type strains.</title>
        <authorList>
            <person name="Whitman W."/>
        </authorList>
    </citation>
    <scope>NUCLEOTIDE SEQUENCE [LARGE SCALE GENOMIC DNA]</scope>
    <source>
        <strain evidence="1 2">CGMCC 4.7125</strain>
    </source>
</reference>
<evidence type="ECO:0000313" key="2">
    <source>
        <dbReference type="Proteomes" id="UP000238362"/>
    </source>
</evidence>
<gene>
    <name evidence="1" type="ORF">B0I33_102322</name>
</gene>
<dbReference type="InterPro" id="IPR027417">
    <property type="entry name" value="P-loop_NTPase"/>
</dbReference>
<keyword evidence="2" id="KW-1185">Reference proteome</keyword>
<sequence>MAAGERQKHLNHALMRIPRRAESSDRHVLAGTYVAAGSFSAMLNSSDHQILYGRRGTGKTHALLHLAALAEHSGDVPVYLDLRTIGSAGGLSADGTQSVALRGTHLLVDTLEAVHDELLAAAVDGGTADRDGVLRALDDLAEVATTVEVVGEVERETTLGTVAESAGSLGLSVSAAPSATASAEHRRTVSAESRLRRTGVERHHVLFGPLGRALRELTRSLAPARLWLLLDEWSSVPLDLQPILADLLRRSVLPVGGVTVKIAAIERRSRFSVPGRRGDYVGIEVGADAASAVSLDDYLLFEHSRDRATEFFRQLFHNHAGSRLATMIRNPPPDAESLVAELFRRDAFPELVRAAEGVPRDAINIAALAAQHAHDQPIGLADVRRAARDWYLRDKQSVVSADEPMRRALRYLIDEVVGRRRSRTFLVDHLACAHRDVIDELFDARLLHLLRRGVVDPHHPGVLYDGFALDYGCYVSLLLDGGSHLRPRDRGGWLTSAKGVPPERFDFAAATIDLAVLDQPSEP</sequence>
<dbReference type="OrthoDB" id="4008664at2"/>
<dbReference type="Proteomes" id="UP000238362">
    <property type="component" value="Unassembled WGS sequence"/>
</dbReference>
<dbReference type="EMBL" id="PVNH01000002">
    <property type="protein sequence ID" value="PRX50203.1"/>
    <property type="molecule type" value="Genomic_DNA"/>
</dbReference>
<dbReference type="AlphaFoldDB" id="A0A2T0M0S4"/>
<organism evidence="1 2">
    <name type="scientific">Prauserella shujinwangii</name>
    <dbReference type="NCBI Taxonomy" id="1453103"/>
    <lineage>
        <taxon>Bacteria</taxon>
        <taxon>Bacillati</taxon>
        <taxon>Actinomycetota</taxon>
        <taxon>Actinomycetes</taxon>
        <taxon>Pseudonocardiales</taxon>
        <taxon>Pseudonocardiaceae</taxon>
        <taxon>Prauserella</taxon>
    </lineage>
</organism>
<protein>
    <recommendedName>
        <fullName evidence="3">AAA ATPase-like protein</fullName>
    </recommendedName>
</protein>
<dbReference type="SUPFAM" id="SSF52540">
    <property type="entry name" value="P-loop containing nucleoside triphosphate hydrolases"/>
    <property type="match status" value="1"/>
</dbReference>
<accession>A0A2T0M0S4</accession>
<dbReference type="RefSeq" id="WP_106177311.1">
    <property type="nucleotide sequence ID" value="NZ_PVNH01000002.1"/>
</dbReference>
<name>A0A2T0M0S4_9PSEU</name>